<feature type="signal peptide" evidence="1">
    <location>
        <begin position="1"/>
        <end position="22"/>
    </location>
</feature>
<gene>
    <name evidence="3" type="ORF">EC9_06260</name>
</gene>
<dbReference type="KEGG" id="ruv:EC9_06260"/>
<dbReference type="RefSeq" id="WP_246105930.1">
    <property type="nucleotide sequence ID" value="NZ_CP036261.1"/>
</dbReference>
<dbReference type="PANTHER" id="PTHR34512">
    <property type="entry name" value="CELL SURFACE PROTEIN"/>
    <property type="match status" value="1"/>
</dbReference>
<dbReference type="PANTHER" id="PTHR34512:SF30">
    <property type="entry name" value="OUTER MEMBRANE PROTEIN ASSEMBLY FACTOR BAMB"/>
    <property type="match status" value="1"/>
</dbReference>
<dbReference type="InterPro" id="IPR015943">
    <property type="entry name" value="WD40/YVTN_repeat-like_dom_sf"/>
</dbReference>
<sequence precursor="true">MMMRTYLLILPTLLLLAGAAFGQAPKAADWSYWRGPNYNGTSSATGLPATWDPDGGEGSNLKWHRDDLAGRSTPVAMDGKLYLITRADPGTEIEGERVVCIDAATGETVWEHKFNVWMSDVPDTRVGWASVVADPETGNVYALGVCDIFMCLDGKTGEEKWSVPLHEFLGMLSTYGGRTNFPIIHEDLVIISGIIINWGDAAKPNHRFLAMDKRTGEIVWFSPTRDLPDDTSYSAPNLAVINGQLQMVVGGGDGAVWGFQPRTGKTLWNYQFSRRGLFATPLVVGNRVYAGHGEENMEGTSMGALAAIEIEGTGSDTKAKELWKMEGLILNRSSPLVIGDRLYIVDDRCKLWVVDAKTGEMIQERVALGDRKQWASLVYADGRIYAVTENGRWAFMELSDAGVDITDKGRISNEAFYASPIVYDGAIYFVGTSGIYCIADEKAKPGVTPAPEAAKEMANDDKTPAWVQVVPAEAIVRPGEKIDYKVRLFNQNGQFIEEASDPKLTVVGGGSVDGTTFDAADQNGSHYAATVTAAVGDLQGSSRVRVVPALPWKFTFDELDDAPVTWVGARYRHVIREVDGSPALVKVSTIPKGARSRGWMGHWDLANYTISADVKGQQVGTQLPDIGLTAMGYALDLQGNSQKLQIRTWYAQLRMAKTVPFEWKADVWYRMKLQAGIEEQDGKKVAVLKGKVWPRDDKEPSEWTVTAVDHSPNLSGSPGLYGNAKVCELYLDNIEVTANEQ</sequence>
<dbReference type="Gene3D" id="2.130.10.10">
    <property type="entry name" value="YVTN repeat-like/Quinoprotein amine dehydrogenase"/>
    <property type="match status" value="1"/>
</dbReference>
<dbReference type="SUPFAM" id="SSF50998">
    <property type="entry name" value="Quinoprotein alcohol dehydrogenase-like"/>
    <property type="match status" value="1"/>
</dbReference>
<proteinExistence type="predicted"/>
<feature type="chain" id="PRO_5022112205" evidence="1">
    <location>
        <begin position="23"/>
        <end position="741"/>
    </location>
</feature>
<name>A0A517LV15_9BACT</name>
<evidence type="ECO:0000259" key="2">
    <source>
        <dbReference type="Pfam" id="PF13360"/>
    </source>
</evidence>
<evidence type="ECO:0000256" key="1">
    <source>
        <dbReference type="SAM" id="SignalP"/>
    </source>
</evidence>
<dbReference type="InterPro" id="IPR018391">
    <property type="entry name" value="PQQ_b-propeller_rpt"/>
</dbReference>
<feature type="domain" description="Pyrrolo-quinoline quinone repeat" evidence="2">
    <location>
        <begin position="96"/>
        <end position="362"/>
    </location>
</feature>
<dbReference type="Proteomes" id="UP000319557">
    <property type="component" value="Chromosome"/>
</dbReference>
<reference evidence="3 4" key="1">
    <citation type="submission" date="2019-02" db="EMBL/GenBank/DDBJ databases">
        <title>Deep-cultivation of Planctomycetes and their phenomic and genomic characterization uncovers novel biology.</title>
        <authorList>
            <person name="Wiegand S."/>
            <person name="Jogler M."/>
            <person name="Boedeker C."/>
            <person name="Pinto D."/>
            <person name="Vollmers J."/>
            <person name="Rivas-Marin E."/>
            <person name="Kohn T."/>
            <person name="Peeters S.H."/>
            <person name="Heuer A."/>
            <person name="Rast P."/>
            <person name="Oberbeckmann S."/>
            <person name="Bunk B."/>
            <person name="Jeske O."/>
            <person name="Meyerdierks A."/>
            <person name="Storesund J.E."/>
            <person name="Kallscheuer N."/>
            <person name="Luecker S."/>
            <person name="Lage O.M."/>
            <person name="Pohl T."/>
            <person name="Merkel B.J."/>
            <person name="Hornburger P."/>
            <person name="Mueller R.-W."/>
            <person name="Bruemmer F."/>
            <person name="Labrenz M."/>
            <person name="Spormann A.M."/>
            <person name="Op den Camp H."/>
            <person name="Overmann J."/>
            <person name="Amann R."/>
            <person name="Jetten M.S.M."/>
            <person name="Mascher T."/>
            <person name="Medema M.H."/>
            <person name="Devos D.P."/>
            <person name="Kaster A.-K."/>
            <person name="Ovreas L."/>
            <person name="Rohde M."/>
            <person name="Galperin M.Y."/>
            <person name="Jogler C."/>
        </authorList>
    </citation>
    <scope>NUCLEOTIDE SEQUENCE [LARGE SCALE GENOMIC DNA]</scope>
    <source>
        <strain evidence="3 4">EC9</strain>
    </source>
</reference>
<dbReference type="SMART" id="SM00564">
    <property type="entry name" value="PQQ"/>
    <property type="match status" value="4"/>
</dbReference>
<protein>
    <submittedName>
        <fullName evidence="3">Outer membrane biogenesis protein BamB</fullName>
    </submittedName>
</protein>
<keyword evidence="4" id="KW-1185">Reference proteome</keyword>
<dbReference type="InterPro" id="IPR011047">
    <property type="entry name" value="Quinoprotein_ADH-like_sf"/>
</dbReference>
<evidence type="ECO:0000313" key="3">
    <source>
        <dbReference type="EMBL" id="QDS86464.1"/>
    </source>
</evidence>
<dbReference type="AlphaFoldDB" id="A0A517LV15"/>
<evidence type="ECO:0000313" key="4">
    <source>
        <dbReference type="Proteomes" id="UP000319557"/>
    </source>
</evidence>
<accession>A0A517LV15</accession>
<dbReference type="InterPro" id="IPR002372">
    <property type="entry name" value="PQQ_rpt_dom"/>
</dbReference>
<dbReference type="Pfam" id="PF13360">
    <property type="entry name" value="PQQ_2"/>
    <property type="match status" value="1"/>
</dbReference>
<dbReference type="EMBL" id="CP036261">
    <property type="protein sequence ID" value="QDS86464.1"/>
    <property type="molecule type" value="Genomic_DNA"/>
</dbReference>
<keyword evidence="1" id="KW-0732">Signal</keyword>
<organism evidence="3 4">
    <name type="scientific">Rosistilla ulvae</name>
    <dbReference type="NCBI Taxonomy" id="1930277"/>
    <lineage>
        <taxon>Bacteria</taxon>
        <taxon>Pseudomonadati</taxon>
        <taxon>Planctomycetota</taxon>
        <taxon>Planctomycetia</taxon>
        <taxon>Pirellulales</taxon>
        <taxon>Pirellulaceae</taxon>
        <taxon>Rosistilla</taxon>
    </lineage>
</organism>